<feature type="transmembrane region" description="Helical" evidence="1">
    <location>
        <begin position="96"/>
        <end position="117"/>
    </location>
</feature>
<gene>
    <name evidence="2" type="ORF">CA85_21720</name>
</gene>
<feature type="transmembrane region" description="Helical" evidence="1">
    <location>
        <begin position="71"/>
        <end position="89"/>
    </location>
</feature>
<dbReference type="AlphaFoldDB" id="A0A5C5Y143"/>
<evidence type="ECO:0000313" key="3">
    <source>
        <dbReference type="Proteomes" id="UP000318053"/>
    </source>
</evidence>
<comment type="caution">
    <text evidence="2">The sequence shown here is derived from an EMBL/GenBank/DDBJ whole genome shotgun (WGS) entry which is preliminary data.</text>
</comment>
<organism evidence="2 3">
    <name type="scientific">Allorhodopirellula solitaria</name>
    <dbReference type="NCBI Taxonomy" id="2527987"/>
    <lineage>
        <taxon>Bacteria</taxon>
        <taxon>Pseudomonadati</taxon>
        <taxon>Planctomycetota</taxon>
        <taxon>Planctomycetia</taxon>
        <taxon>Pirellulales</taxon>
        <taxon>Pirellulaceae</taxon>
        <taxon>Allorhodopirellula</taxon>
    </lineage>
</organism>
<evidence type="ECO:0000313" key="2">
    <source>
        <dbReference type="EMBL" id="TWT67322.1"/>
    </source>
</evidence>
<feature type="transmembrane region" description="Helical" evidence="1">
    <location>
        <begin position="129"/>
        <end position="150"/>
    </location>
</feature>
<name>A0A5C5Y143_9BACT</name>
<protein>
    <submittedName>
        <fullName evidence="2">Uncharacterized protein</fullName>
    </submittedName>
</protein>
<keyword evidence="1" id="KW-1133">Transmembrane helix</keyword>
<keyword evidence="3" id="KW-1185">Reference proteome</keyword>
<dbReference type="RefSeq" id="WP_146391219.1">
    <property type="nucleotide sequence ID" value="NZ_SJPK01000004.1"/>
</dbReference>
<evidence type="ECO:0000256" key="1">
    <source>
        <dbReference type="SAM" id="Phobius"/>
    </source>
</evidence>
<dbReference type="Proteomes" id="UP000318053">
    <property type="component" value="Unassembled WGS sequence"/>
</dbReference>
<sequence>MENQSSVLGDGNRYLIEDGVNPYTEPVSAQDEPSPSSLVNPAKPLLLLIGGVYVAFAPLAFLSGLQAGLHVMAGAVCMLTLGAATIWLACVDFTRFAKWATIIWGSILGAFFVYLTISTFDSTEIAGSVFFAIASFVTISIPLLALFGTYRGE</sequence>
<dbReference type="OrthoDB" id="9851265at2"/>
<reference evidence="2 3" key="1">
    <citation type="submission" date="2019-02" db="EMBL/GenBank/DDBJ databases">
        <title>Deep-cultivation of Planctomycetes and their phenomic and genomic characterization uncovers novel biology.</title>
        <authorList>
            <person name="Wiegand S."/>
            <person name="Jogler M."/>
            <person name="Boedeker C."/>
            <person name="Pinto D."/>
            <person name="Vollmers J."/>
            <person name="Rivas-Marin E."/>
            <person name="Kohn T."/>
            <person name="Peeters S.H."/>
            <person name="Heuer A."/>
            <person name="Rast P."/>
            <person name="Oberbeckmann S."/>
            <person name="Bunk B."/>
            <person name="Jeske O."/>
            <person name="Meyerdierks A."/>
            <person name="Storesund J.E."/>
            <person name="Kallscheuer N."/>
            <person name="Luecker S."/>
            <person name="Lage O.M."/>
            <person name="Pohl T."/>
            <person name="Merkel B.J."/>
            <person name="Hornburger P."/>
            <person name="Mueller R.-W."/>
            <person name="Bruemmer F."/>
            <person name="Labrenz M."/>
            <person name="Spormann A.M."/>
            <person name="Op Den Camp H."/>
            <person name="Overmann J."/>
            <person name="Amann R."/>
            <person name="Jetten M.S.M."/>
            <person name="Mascher T."/>
            <person name="Medema M.H."/>
            <person name="Devos D.P."/>
            <person name="Kaster A.-K."/>
            <person name="Ovreas L."/>
            <person name="Rohde M."/>
            <person name="Galperin M.Y."/>
            <person name="Jogler C."/>
        </authorList>
    </citation>
    <scope>NUCLEOTIDE SEQUENCE [LARGE SCALE GENOMIC DNA]</scope>
    <source>
        <strain evidence="2 3">CA85</strain>
    </source>
</reference>
<feature type="transmembrane region" description="Helical" evidence="1">
    <location>
        <begin position="45"/>
        <end position="65"/>
    </location>
</feature>
<keyword evidence="1" id="KW-0472">Membrane</keyword>
<keyword evidence="1" id="KW-0812">Transmembrane</keyword>
<accession>A0A5C5Y143</accession>
<proteinExistence type="predicted"/>
<dbReference type="EMBL" id="SJPK01000004">
    <property type="protein sequence ID" value="TWT67322.1"/>
    <property type="molecule type" value="Genomic_DNA"/>
</dbReference>